<feature type="domain" description="FAD-binding PCMH-type" evidence="5">
    <location>
        <begin position="175"/>
        <end position="360"/>
    </location>
</feature>
<dbReference type="InterPro" id="IPR006094">
    <property type="entry name" value="Oxid_FAD_bind_N"/>
</dbReference>
<sequence length="762" mass="80667">MGQVRSSRAALAALAVFAAHAFAAGPVTTIANINFPYEAVQLTEADVGNFSGVAFGDATAAASVSSAPACRAFPGSKDWPSVATWARLNATMDGGLLHPIPLGAVCYPPAGNSTGLSIATVDTNLGAYNLTKCLQLVYGSFDSRVYIDDPLTVLTSWPQGETCDATIEPQGTCTRGGFPEYVVNVTTVKQVQAAVNFARNENIRLVVKNTGHDFVGRSTGAGALSVWTHHLKNFEFMPQYTATDAHGGVYYNGMAAHVGVGLEAWELYQYMARYNMTLVVPGGQTVGAFGGWMAGGGHSSLGSLYGMGSDQVLALQVVTADGRFVTVNATQNPDLFYALRGGGPGSYGIVMSAIVRAFPAVHVSESTLSFQVGNPFAGFNFSGLPPPAFNVTPGLGINGTNPFNFTTPSFNFTLPPTNGTVPRPPRFRQPVTAPSVEAFWEGVSAYFRFGQQLCDGGGTGYSYISQLSRGFGSSSNNGSTGSYSFSTTLELPGMTALEAQAFLQPLFDMLNQLGIHVNNTLPRTSASWGPGPQRGAGDSPGNGRFGTRLFPRRNWQSDSTFNATMTALRTVIQSGYSFHGVQVAPSRNLPAVQFPGNSSVNPAFRDALIHGDVFDYEGFGGDYNAGASPPAANGTSSVASRQKAQRARFEAAMDILRVATPGSGAYVNEADPDEPNWQQSFWGAEYTRLLAVKRARDPWNMFWAPKTVGSEGWSVRTANSLYEGSQNGRLCQVTAPAGAEGLLPGSAAPHNSKRAFTGPRHH</sequence>
<proteinExistence type="inferred from homology"/>
<keyword evidence="4" id="KW-0732">Signal</keyword>
<reference evidence="6 7" key="1">
    <citation type="submission" date="2024-01" db="EMBL/GenBank/DDBJ databases">
        <authorList>
            <person name="Allen C."/>
            <person name="Tagirdzhanova G."/>
        </authorList>
    </citation>
    <scope>NUCLEOTIDE SEQUENCE [LARGE SCALE GENOMIC DNA]</scope>
</reference>
<gene>
    <name evidence="6" type="ORF">SBRCBS47491_002990</name>
</gene>
<evidence type="ECO:0000256" key="1">
    <source>
        <dbReference type="ARBA" id="ARBA00005466"/>
    </source>
</evidence>
<evidence type="ECO:0000259" key="5">
    <source>
        <dbReference type="PROSITE" id="PS51387"/>
    </source>
</evidence>
<dbReference type="PROSITE" id="PS51387">
    <property type="entry name" value="FAD_PCMH"/>
    <property type="match status" value="1"/>
</dbReference>
<name>A0ABP0BCE6_9PEZI</name>
<evidence type="ECO:0000313" key="7">
    <source>
        <dbReference type="Proteomes" id="UP001642406"/>
    </source>
</evidence>
<dbReference type="PANTHER" id="PTHR13878:SF91">
    <property type="entry name" value="FAD BINDING DOMAIN PROTEIN (AFU_ORTHOLOGUE AFUA_6G12070)-RELATED"/>
    <property type="match status" value="1"/>
</dbReference>
<dbReference type="InterPro" id="IPR016166">
    <property type="entry name" value="FAD-bd_PCMH"/>
</dbReference>
<feature type="signal peptide" evidence="4">
    <location>
        <begin position="1"/>
        <end position="23"/>
    </location>
</feature>
<feature type="region of interest" description="Disordered" evidence="3">
    <location>
        <begin position="741"/>
        <end position="762"/>
    </location>
</feature>
<dbReference type="InterPro" id="IPR036318">
    <property type="entry name" value="FAD-bd_PCMH-like_sf"/>
</dbReference>
<dbReference type="Pfam" id="PF08031">
    <property type="entry name" value="BBE"/>
    <property type="match status" value="1"/>
</dbReference>
<feature type="chain" id="PRO_5045194354" description="FAD-binding PCMH-type domain-containing protein" evidence="4">
    <location>
        <begin position="24"/>
        <end position="762"/>
    </location>
</feature>
<dbReference type="EMBL" id="CAWUHC010000019">
    <property type="protein sequence ID" value="CAK7216929.1"/>
    <property type="molecule type" value="Genomic_DNA"/>
</dbReference>
<dbReference type="SUPFAM" id="SSF56176">
    <property type="entry name" value="FAD-binding/transporter-associated domain-like"/>
    <property type="match status" value="1"/>
</dbReference>
<accession>A0ABP0BCE6</accession>
<dbReference type="Gene3D" id="3.30.465.10">
    <property type="match status" value="2"/>
</dbReference>
<organism evidence="6 7">
    <name type="scientific">Sporothrix bragantina</name>
    <dbReference type="NCBI Taxonomy" id="671064"/>
    <lineage>
        <taxon>Eukaryota</taxon>
        <taxon>Fungi</taxon>
        <taxon>Dikarya</taxon>
        <taxon>Ascomycota</taxon>
        <taxon>Pezizomycotina</taxon>
        <taxon>Sordariomycetes</taxon>
        <taxon>Sordariomycetidae</taxon>
        <taxon>Ophiostomatales</taxon>
        <taxon>Ophiostomataceae</taxon>
        <taxon>Sporothrix</taxon>
    </lineage>
</organism>
<dbReference type="InterPro" id="IPR012951">
    <property type="entry name" value="BBE"/>
</dbReference>
<dbReference type="Pfam" id="PF01565">
    <property type="entry name" value="FAD_binding_4"/>
    <property type="match status" value="1"/>
</dbReference>
<dbReference type="InterPro" id="IPR016169">
    <property type="entry name" value="FAD-bd_PCMH_sub2"/>
</dbReference>
<feature type="region of interest" description="Disordered" evidence="3">
    <location>
        <begin position="524"/>
        <end position="543"/>
    </location>
</feature>
<evidence type="ECO:0000256" key="2">
    <source>
        <dbReference type="ARBA" id="ARBA00023002"/>
    </source>
</evidence>
<keyword evidence="2" id="KW-0560">Oxidoreductase</keyword>
<keyword evidence="7" id="KW-1185">Reference proteome</keyword>
<evidence type="ECO:0000313" key="6">
    <source>
        <dbReference type="EMBL" id="CAK7216929.1"/>
    </source>
</evidence>
<evidence type="ECO:0000256" key="3">
    <source>
        <dbReference type="SAM" id="MobiDB-lite"/>
    </source>
</evidence>
<dbReference type="Proteomes" id="UP001642406">
    <property type="component" value="Unassembled WGS sequence"/>
</dbReference>
<dbReference type="Gene3D" id="3.40.462.20">
    <property type="match status" value="1"/>
</dbReference>
<comment type="similarity">
    <text evidence="1">Belongs to the oxygen-dependent FAD-linked oxidoreductase family.</text>
</comment>
<protein>
    <recommendedName>
        <fullName evidence="5">FAD-binding PCMH-type domain-containing protein</fullName>
    </recommendedName>
</protein>
<evidence type="ECO:0000256" key="4">
    <source>
        <dbReference type="SAM" id="SignalP"/>
    </source>
</evidence>
<feature type="compositionally biased region" description="Gly residues" evidence="3">
    <location>
        <begin position="532"/>
        <end position="543"/>
    </location>
</feature>
<dbReference type="InterPro" id="IPR050432">
    <property type="entry name" value="FAD-linked_Oxidoreductases_BP"/>
</dbReference>
<comment type="caution">
    <text evidence="6">The sequence shown here is derived from an EMBL/GenBank/DDBJ whole genome shotgun (WGS) entry which is preliminary data.</text>
</comment>
<dbReference type="PANTHER" id="PTHR13878">
    <property type="entry name" value="GULONOLACTONE OXIDASE"/>
    <property type="match status" value="1"/>
</dbReference>